<dbReference type="KEGG" id="ccot:CCAX7_11780"/>
<feature type="compositionally biased region" description="Basic and acidic residues" evidence="1">
    <location>
        <begin position="1"/>
        <end position="10"/>
    </location>
</feature>
<dbReference type="InterPro" id="IPR008508">
    <property type="entry name" value="Bax1"/>
</dbReference>
<gene>
    <name evidence="2" type="ORF">CCAX7_11780</name>
</gene>
<dbReference type="AlphaFoldDB" id="A0A402D756"/>
<accession>A0A402D756</accession>
<dbReference type="Pfam" id="PF05626">
    <property type="entry name" value="DUF790"/>
    <property type="match status" value="1"/>
</dbReference>
<reference evidence="2 3" key="1">
    <citation type="journal article" date="2019" name="Int. J. Syst. Evol. Microbiol.">
        <title>Capsulimonas corticalis gen. nov., sp. nov., an aerobic capsulated bacterium, of a novel bacterial order, Capsulimonadales ord. nov., of the class Armatimonadia of the phylum Armatimonadetes.</title>
        <authorList>
            <person name="Li J."/>
            <person name="Kudo C."/>
            <person name="Tonouchi A."/>
        </authorList>
    </citation>
    <scope>NUCLEOTIDE SEQUENCE [LARGE SCALE GENOMIC DNA]</scope>
    <source>
        <strain evidence="2 3">AX-7</strain>
    </source>
</reference>
<sequence>MAFRIEDFKKTARKSSTSGAPATLYPHQMRDKKALAKVELAIRTFDGLVGRKRGELDAQTMVDFFGDHRIARGVVACLGAYYRYETQRFIQVTGAEGAARLATAELRKPSDIRAHTYQEVNARYHGFLTTKNRAECYTALAEPFGVTAYEWDQLMHLDAEQNQVLSRIGPVPSAKDIVALYNFHSLDTPLRRAQEIFVAGLDLSSAEASDVRAFTESLGVRAHIGNEGTTVSLADLDAASLLPRHAGRLSRCLMQIAQTYGHESLTGHADVTLASKKMRLSLGPETFQTLLGKYRRADETTLRQRMAQGDALHKALLKLRVQGDAAGWRIKRNPEPTVTAQGALLPDLRLTSPQGSEVLLSLGEAPGGDWMRPVLSVSVTDEVDAAAIVAQAREMIGNAWEEETEGQSVPADVLALCDRAAAQGMVRASDAQRTLHLLDESPLIEWIRRAGDTRVRYIPGVGLCSEAMVAAIAGSDLGDALAA</sequence>
<feature type="region of interest" description="Disordered" evidence="1">
    <location>
        <begin position="1"/>
        <end position="24"/>
    </location>
</feature>
<proteinExistence type="predicted"/>
<evidence type="ECO:0000313" key="2">
    <source>
        <dbReference type="EMBL" id="BDI29127.1"/>
    </source>
</evidence>
<evidence type="ECO:0000256" key="1">
    <source>
        <dbReference type="SAM" id="MobiDB-lite"/>
    </source>
</evidence>
<dbReference type="Proteomes" id="UP000287394">
    <property type="component" value="Chromosome"/>
</dbReference>
<dbReference type="EMBL" id="AP025739">
    <property type="protein sequence ID" value="BDI29127.1"/>
    <property type="molecule type" value="Genomic_DNA"/>
</dbReference>
<keyword evidence="3" id="KW-1185">Reference proteome</keyword>
<organism evidence="2 3">
    <name type="scientific">Capsulimonas corticalis</name>
    <dbReference type="NCBI Taxonomy" id="2219043"/>
    <lineage>
        <taxon>Bacteria</taxon>
        <taxon>Bacillati</taxon>
        <taxon>Armatimonadota</taxon>
        <taxon>Armatimonadia</taxon>
        <taxon>Capsulimonadales</taxon>
        <taxon>Capsulimonadaceae</taxon>
        <taxon>Capsulimonas</taxon>
    </lineage>
</organism>
<protein>
    <submittedName>
        <fullName evidence="2">Uncharacterized protein</fullName>
    </submittedName>
</protein>
<dbReference type="OrthoDB" id="138323at2"/>
<dbReference type="RefSeq" id="WP_119325280.1">
    <property type="nucleotide sequence ID" value="NZ_AP025739.1"/>
</dbReference>
<evidence type="ECO:0000313" key="3">
    <source>
        <dbReference type="Proteomes" id="UP000287394"/>
    </source>
</evidence>
<name>A0A402D756_9BACT</name>